<protein>
    <submittedName>
        <fullName evidence="3">Uncharacterized protein</fullName>
    </submittedName>
</protein>
<dbReference type="InterPro" id="IPR010761">
    <property type="entry name" value="Clc_prot-like"/>
</dbReference>
<keyword evidence="2" id="KW-1185">Reference proteome</keyword>
<dbReference type="Pfam" id="PF07062">
    <property type="entry name" value="Clc-like"/>
    <property type="match status" value="1"/>
</dbReference>
<feature type="transmembrane region" description="Helical" evidence="1">
    <location>
        <begin position="89"/>
        <end position="114"/>
    </location>
</feature>
<organism evidence="2 3">
    <name type="scientific">Parascaris equorum</name>
    <name type="common">Equine roundworm</name>
    <dbReference type="NCBI Taxonomy" id="6256"/>
    <lineage>
        <taxon>Eukaryota</taxon>
        <taxon>Metazoa</taxon>
        <taxon>Ecdysozoa</taxon>
        <taxon>Nematoda</taxon>
        <taxon>Chromadorea</taxon>
        <taxon>Rhabditida</taxon>
        <taxon>Spirurina</taxon>
        <taxon>Ascaridomorpha</taxon>
        <taxon>Ascaridoidea</taxon>
        <taxon>Ascarididae</taxon>
        <taxon>Parascaris</taxon>
    </lineage>
</organism>
<name>A0A914RSE4_PAREQ</name>
<evidence type="ECO:0000256" key="1">
    <source>
        <dbReference type="SAM" id="Phobius"/>
    </source>
</evidence>
<dbReference type="Proteomes" id="UP000887564">
    <property type="component" value="Unplaced"/>
</dbReference>
<proteinExistence type="predicted"/>
<keyword evidence="1" id="KW-0812">Transmembrane</keyword>
<evidence type="ECO:0000313" key="3">
    <source>
        <dbReference type="WBParaSite" id="PEQ_0000487901-mRNA-1"/>
    </source>
</evidence>
<keyword evidence="1" id="KW-0472">Membrane</keyword>
<evidence type="ECO:0000313" key="2">
    <source>
        <dbReference type="Proteomes" id="UP000887564"/>
    </source>
</evidence>
<feature type="transmembrane region" description="Helical" evidence="1">
    <location>
        <begin position="50"/>
        <end position="69"/>
    </location>
</feature>
<dbReference type="AlphaFoldDB" id="A0A914RSE4"/>
<reference evidence="3" key="1">
    <citation type="submission" date="2022-11" db="UniProtKB">
        <authorList>
            <consortium name="WormBaseParasite"/>
        </authorList>
    </citation>
    <scope>IDENTIFICATION</scope>
</reference>
<dbReference type="WBParaSite" id="PEQ_0000487901-mRNA-1">
    <property type="protein sequence ID" value="PEQ_0000487901-mRNA-1"/>
    <property type="gene ID" value="PEQ_0000487901"/>
</dbReference>
<dbReference type="GO" id="GO:0016020">
    <property type="term" value="C:membrane"/>
    <property type="evidence" value="ECO:0007669"/>
    <property type="project" value="InterPro"/>
</dbReference>
<keyword evidence="1" id="KW-1133">Transmembrane helix</keyword>
<sequence length="141" mass="15912">ASEVIDENLHDIDENSAAGEAEHHQFFGERFLLVEIFSLRWINGRSASNFSVFFSIVAVGIFFFAAHRVDSRFVQGLVGTYEQEIGSAFFLYGSGTILMLFSFIVATVATYQLLQKSEGRSEIPMRELAPLYNSRMRDTVI</sequence>
<accession>A0A914RSE4</accession>